<keyword evidence="1" id="KW-0812">Transmembrane</keyword>
<gene>
    <name evidence="2" type="ORF">SAMN04487967_0765</name>
</gene>
<evidence type="ECO:0000313" key="2">
    <source>
        <dbReference type="EMBL" id="SEH12344.1"/>
    </source>
</evidence>
<protein>
    <submittedName>
        <fullName evidence="2">Putative small multi-drug export protein</fullName>
    </submittedName>
</protein>
<feature type="transmembrane region" description="Helical" evidence="1">
    <location>
        <begin position="117"/>
        <end position="142"/>
    </location>
</feature>
<feature type="transmembrane region" description="Helical" evidence="1">
    <location>
        <begin position="149"/>
        <end position="172"/>
    </location>
</feature>
<keyword evidence="1" id="KW-0472">Membrane</keyword>
<dbReference type="OrthoDB" id="70322at2157"/>
<dbReference type="EMBL" id="FNWL01000001">
    <property type="protein sequence ID" value="SEH12344.1"/>
    <property type="molecule type" value="Genomic_DNA"/>
</dbReference>
<feature type="transmembrane region" description="Helical" evidence="1">
    <location>
        <begin position="20"/>
        <end position="45"/>
    </location>
</feature>
<accession>A0A1H6FRF8</accession>
<evidence type="ECO:0000313" key="3">
    <source>
        <dbReference type="Proteomes" id="UP000199112"/>
    </source>
</evidence>
<keyword evidence="3" id="KW-1185">Reference proteome</keyword>
<dbReference type="Proteomes" id="UP000199112">
    <property type="component" value="Unassembled WGS sequence"/>
</dbReference>
<dbReference type="Pfam" id="PF06695">
    <property type="entry name" value="Sm_multidrug_ex"/>
    <property type="match status" value="1"/>
</dbReference>
<dbReference type="InterPro" id="IPR009577">
    <property type="entry name" value="Sm_multidrug_ex"/>
</dbReference>
<dbReference type="AlphaFoldDB" id="A0A1H6FRF8"/>
<dbReference type="RefSeq" id="WP_090505299.1">
    <property type="nucleotide sequence ID" value="NZ_FNWL01000001.1"/>
</dbReference>
<sequence>MTGTLLLIDVGSTLEDAGGFLQYLLVFVFAAIPVVEILVVIPVAIGVGLDPVLSGVFAFAGNVASIYVLIGFHKQLREWWHRRRGRETRTRDELSEPPDEESASDRYARARGLWERYGLPGIAVGGPILTGVHIAALVALLAGGSNRLVAGWMTVGIAAWTVVLVAGSVYGFSLLGVV</sequence>
<organism evidence="2 3">
    <name type="scientific">Natronorubrum sediminis</name>
    <dbReference type="NCBI Taxonomy" id="640943"/>
    <lineage>
        <taxon>Archaea</taxon>
        <taxon>Methanobacteriati</taxon>
        <taxon>Methanobacteriota</taxon>
        <taxon>Stenosarchaea group</taxon>
        <taxon>Halobacteria</taxon>
        <taxon>Halobacteriales</taxon>
        <taxon>Natrialbaceae</taxon>
        <taxon>Natronorubrum</taxon>
    </lineage>
</organism>
<name>A0A1H6FRF8_9EURY</name>
<reference evidence="3" key="1">
    <citation type="submission" date="2016-10" db="EMBL/GenBank/DDBJ databases">
        <authorList>
            <person name="Varghese N."/>
            <person name="Submissions S."/>
        </authorList>
    </citation>
    <scope>NUCLEOTIDE SEQUENCE [LARGE SCALE GENOMIC DNA]</scope>
    <source>
        <strain evidence="3">CGMCC 1.8981</strain>
    </source>
</reference>
<proteinExistence type="predicted"/>
<feature type="transmembrane region" description="Helical" evidence="1">
    <location>
        <begin position="52"/>
        <end position="72"/>
    </location>
</feature>
<keyword evidence="1" id="KW-1133">Transmembrane helix</keyword>
<evidence type="ECO:0000256" key="1">
    <source>
        <dbReference type="SAM" id="Phobius"/>
    </source>
</evidence>